<evidence type="ECO:0000256" key="1">
    <source>
        <dbReference type="SAM" id="MobiDB-lite"/>
    </source>
</evidence>
<feature type="region of interest" description="Disordered" evidence="1">
    <location>
        <begin position="91"/>
        <end position="125"/>
    </location>
</feature>
<dbReference type="CDD" id="cd10936">
    <property type="entry name" value="CE4_DAC2"/>
    <property type="match status" value="1"/>
</dbReference>
<gene>
    <name evidence="3" type="ORF">MNB_SV-10-535</name>
</gene>
<name>A0A1W1BZL5_9ZZZZ</name>
<feature type="compositionally biased region" description="Basic residues" evidence="1">
    <location>
        <begin position="23"/>
        <end position="44"/>
    </location>
</feature>
<dbReference type="Pfam" id="PF04748">
    <property type="entry name" value="Polysacc_deac_2"/>
    <property type="match status" value="1"/>
</dbReference>
<feature type="region of interest" description="Disordered" evidence="1">
    <location>
        <begin position="1"/>
        <end position="46"/>
    </location>
</feature>
<dbReference type="SUPFAM" id="SSF88713">
    <property type="entry name" value="Glycoside hydrolase/deacetylase"/>
    <property type="match status" value="1"/>
</dbReference>
<proteinExistence type="predicted"/>
<dbReference type="InterPro" id="IPR011330">
    <property type="entry name" value="Glyco_hydro/deAcase_b/a-brl"/>
</dbReference>
<protein>
    <recommendedName>
        <fullName evidence="4">Periplasmic protein YibQ, distant homology with nucleoside diphosphatase and polysaccharide deacetylase</fullName>
    </recommendedName>
</protein>
<feature type="compositionally biased region" description="Low complexity" evidence="1">
    <location>
        <begin position="1"/>
        <end position="22"/>
    </location>
</feature>
<dbReference type="PANTHER" id="PTHR30105:SF2">
    <property type="entry name" value="DIVERGENT POLYSACCHARIDE DEACETYLASE SUPERFAMILY"/>
    <property type="match status" value="1"/>
</dbReference>
<accession>A0A1W1BZL5</accession>
<evidence type="ECO:0008006" key="4">
    <source>
        <dbReference type="Google" id="ProtNLM"/>
    </source>
</evidence>
<keyword evidence="2" id="KW-0472">Membrane</keyword>
<dbReference type="InterPro" id="IPR006837">
    <property type="entry name" value="Divergent_DAC"/>
</dbReference>
<dbReference type="AlphaFoldDB" id="A0A1W1BZL5"/>
<keyword evidence="2" id="KW-0812">Transmembrane</keyword>
<evidence type="ECO:0000313" key="3">
    <source>
        <dbReference type="EMBL" id="SFV58946.1"/>
    </source>
</evidence>
<sequence>MAPRANKNSKTSSTKKQSTAKKAAAKKQAAKKYVSRKRTVRKKQKTESTKKGLVLLLLLVAMVSLIAFGYYLGQQSKTSFSVKNSRTVLPEKMEHHKHTASVFSKLNTRRPDREHRYSPVKKDHKAIKPKAETALGYRSKKPKLVIIIDDVSNARQLKRIKALGMPVTPSIFPPSHLSMSSHRLARGLKHYMIHLPMESGSRQFNKQYKTLKISFSAARMEARIKEMRKLFPSAHYINNHTGSVFTGNYRAMYTLYGLMKREGFRFVDSRTTASTKVKEIAHQYGDAYVARDVFIDNIQNIPYIHKQLKKAVKIAKQKGYAVAIGHPHKTTMQALASAKNILKDVELVYIDQIYQQ</sequence>
<feature type="transmembrane region" description="Helical" evidence="2">
    <location>
        <begin position="52"/>
        <end position="73"/>
    </location>
</feature>
<dbReference type="Gene3D" id="3.20.20.370">
    <property type="entry name" value="Glycoside hydrolase/deacetylase"/>
    <property type="match status" value="1"/>
</dbReference>
<organism evidence="3">
    <name type="scientific">hydrothermal vent metagenome</name>
    <dbReference type="NCBI Taxonomy" id="652676"/>
    <lineage>
        <taxon>unclassified sequences</taxon>
        <taxon>metagenomes</taxon>
        <taxon>ecological metagenomes</taxon>
    </lineage>
</organism>
<feature type="compositionally biased region" description="Basic and acidic residues" evidence="1">
    <location>
        <begin position="109"/>
        <end position="121"/>
    </location>
</feature>
<dbReference type="PANTHER" id="PTHR30105">
    <property type="entry name" value="UNCHARACTERIZED YIBQ-RELATED"/>
    <property type="match status" value="1"/>
</dbReference>
<evidence type="ECO:0000256" key="2">
    <source>
        <dbReference type="SAM" id="Phobius"/>
    </source>
</evidence>
<reference evidence="3" key="1">
    <citation type="submission" date="2016-10" db="EMBL/GenBank/DDBJ databases">
        <authorList>
            <person name="de Groot N.N."/>
        </authorList>
    </citation>
    <scope>NUCLEOTIDE SEQUENCE</scope>
</reference>
<dbReference type="GO" id="GO:0005975">
    <property type="term" value="P:carbohydrate metabolic process"/>
    <property type="evidence" value="ECO:0007669"/>
    <property type="project" value="InterPro"/>
</dbReference>
<keyword evidence="2" id="KW-1133">Transmembrane helix</keyword>
<dbReference type="EMBL" id="FPHL01000018">
    <property type="protein sequence ID" value="SFV58946.1"/>
    <property type="molecule type" value="Genomic_DNA"/>
</dbReference>